<keyword evidence="1" id="KW-0812">Transmembrane</keyword>
<dbReference type="EMBL" id="PP511329">
    <property type="protein sequence ID" value="XCD03220.1"/>
    <property type="molecule type" value="Genomic_DNA"/>
</dbReference>
<evidence type="ECO:0000313" key="2">
    <source>
        <dbReference type="EMBL" id="XCD03220.1"/>
    </source>
</evidence>
<dbReference type="EMBL" id="PP511645">
    <property type="protein sequence ID" value="XCD06236.1"/>
    <property type="molecule type" value="Genomic_DNA"/>
</dbReference>
<name>A0AAU8AXM4_9VIRU</name>
<protein>
    <recommendedName>
        <fullName evidence="6">Smalltalk protein</fullName>
    </recommendedName>
</protein>
<reference evidence="3" key="1">
    <citation type="submission" date="2024-03" db="EMBL/GenBank/DDBJ databases">
        <title>Diverse circular DNA viruses in blood, oral, and fecal samples of captive lemurs.</title>
        <authorList>
            <person name="Paietta E.N."/>
            <person name="Kraberger S."/>
            <person name="Lund M.C."/>
            <person name="Custer J.M."/>
            <person name="Vargas K.M."/>
            <person name="Ehmke E.E."/>
            <person name="Yoder A.D."/>
            <person name="Varsani A."/>
        </authorList>
    </citation>
    <scope>NUCLEOTIDE SEQUENCE</scope>
    <source>
        <strain evidence="2">Duke_18_28</strain>
        <strain evidence="3">Duke_21_29</strain>
        <strain evidence="4">Duke_25FS_49</strain>
        <strain evidence="5">Duke_29_16</strain>
    </source>
</reference>
<organism evidence="3">
    <name type="scientific">Dulem virus 262</name>
    <dbReference type="NCBI Taxonomy" id="3145739"/>
    <lineage>
        <taxon>Viruses</taxon>
        <taxon>Monodnaviria</taxon>
        <taxon>Sangervirae</taxon>
        <taxon>Phixviricota</taxon>
        <taxon>Malgrandaviricetes</taxon>
        <taxon>Petitvirales</taxon>
        <taxon>Microviridae</taxon>
        <taxon>Microvirus</taxon>
    </lineage>
</organism>
<dbReference type="EMBL" id="PP511852">
    <property type="protein sequence ID" value="XCD08075.1"/>
    <property type="molecule type" value="Genomic_DNA"/>
</dbReference>
<keyword evidence="1" id="KW-0472">Membrane</keyword>
<evidence type="ECO:0008006" key="6">
    <source>
        <dbReference type="Google" id="ProtNLM"/>
    </source>
</evidence>
<accession>A0AAU8AXM4</accession>
<evidence type="ECO:0000313" key="3">
    <source>
        <dbReference type="EMBL" id="XCD03814.1"/>
    </source>
</evidence>
<evidence type="ECO:0000313" key="5">
    <source>
        <dbReference type="EMBL" id="XCD08075.1"/>
    </source>
</evidence>
<dbReference type="NCBIfam" id="NF033879">
    <property type="entry name" value="smalltalk"/>
    <property type="match status" value="1"/>
</dbReference>
<sequence length="30" mass="3087">MSKKNTWRTILEVIGAVISAVLGALGASSL</sequence>
<evidence type="ECO:0000313" key="4">
    <source>
        <dbReference type="EMBL" id="XCD06236.1"/>
    </source>
</evidence>
<feature type="transmembrane region" description="Helical" evidence="1">
    <location>
        <begin position="7"/>
        <end position="27"/>
    </location>
</feature>
<keyword evidence="1" id="KW-1133">Transmembrane helix</keyword>
<proteinExistence type="predicted"/>
<dbReference type="Pfam" id="PF20096">
    <property type="entry name" value="DUF6486"/>
    <property type="match status" value="1"/>
</dbReference>
<dbReference type="InterPro" id="IPR045505">
    <property type="entry name" value="DUF6486"/>
</dbReference>
<dbReference type="EMBL" id="PP511385">
    <property type="protein sequence ID" value="XCD03814.1"/>
    <property type="molecule type" value="Genomic_DNA"/>
</dbReference>
<evidence type="ECO:0000256" key="1">
    <source>
        <dbReference type="SAM" id="Phobius"/>
    </source>
</evidence>